<protein>
    <recommendedName>
        <fullName evidence="2">Ycf34</fullName>
    </recommendedName>
</protein>
<gene>
    <name evidence="1" type="primary">ycf34</name>
</gene>
<name>A0A4D6WWE1_9FLOR</name>
<dbReference type="InterPro" id="IPR019656">
    <property type="entry name" value="Uncharacterised_Ycf34"/>
</dbReference>
<proteinExistence type="predicted"/>
<evidence type="ECO:0000313" key="1">
    <source>
        <dbReference type="EMBL" id="QCI07462.1"/>
    </source>
</evidence>
<dbReference type="Pfam" id="PF10718">
    <property type="entry name" value="Ycf34"/>
    <property type="match status" value="1"/>
</dbReference>
<organism evidence="1">
    <name type="scientific">Leiomenia cribrosa</name>
    <dbReference type="NCBI Taxonomy" id="217483"/>
    <lineage>
        <taxon>Eukaryota</taxon>
        <taxon>Rhodophyta</taxon>
        <taxon>Florideophyceae</taxon>
        <taxon>Rhodymeniophycidae</taxon>
        <taxon>Gigartinales</taxon>
        <taxon>Kallymeniaceae</taxon>
        <taxon>Leiomenia</taxon>
    </lineage>
</organism>
<accession>A0A4D6WWE1</accession>
<reference evidence="1" key="1">
    <citation type="journal article" date="2019" name="Mol. Phylogenet. Evol.">
        <title>Morphological evolution and classification of the red algal order Ceramiales inferred using plastid phylogenomics.</title>
        <authorList>
            <person name="Diaz-Tapia P."/>
            <person name="Pasella M.M."/>
            <person name="Verbruggen H."/>
            <person name="Maggs C.A."/>
        </authorList>
    </citation>
    <scope>NUCLEOTIDE SEQUENCE</scope>
    <source>
        <strain evidence="1">HV05337</strain>
    </source>
</reference>
<evidence type="ECO:0008006" key="2">
    <source>
        <dbReference type="Google" id="ProtNLM"/>
    </source>
</evidence>
<keyword evidence="1" id="KW-0934">Plastid</keyword>
<sequence length="73" mass="8617">MCICINCRHVNVCNTYELIKNQHNQKIKKIKKAFIPKNTLIKININQNNNHSEFDWDLTECLSFIEQPGAWLT</sequence>
<dbReference type="AlphaFoldDB" id="A0A4D6WWE1"/>
<reference evidence="1" key="2">
    <citation type="submission" date="2019-04" db="EMBL/GenBank/DDBJ databases">
        <authorList>
            <person name="Pasella M."/>
        </authorList>
    </citation>
    <scope>NUCLEOTIDE SEQUENCE</scope>
    <source>
        <strain evidence="1">HV05337</strain>
    </source>
</reference>
<geneLocation type="plastid" evidence="1"/>
<dbReference type="EMBL" id="MK814681">
    <property type="protein sequence ID" value="QCI07462.1"/>
    <property type="molecule type" value="Genomic_DNA"/>
</dbReference>